<dbReference type="SUPFAM" id="SSF50729">
    <property type="entry name" value="PH domain-like"/>
    <property type="match status" value="2"/>
</dbReference>
<dbReference type="AlphaFoldDB" id="A0A0D2X2T8"/>
<organism evidence="3 4">
    <name type="scientific">Capsaspora owczarzaki (strain ATCC 30864)</name>
    <dbReference type="NCBI Taxonomy" id="595528"/>
    <lineage>
        <taxon>Eukaryota</taxon>
        <taxon>Filasterea</taxon>
        <taxon>Capsaspora</taxon>
    </lineage>
</organism>
<accession>A0A0D2X2T8</accession>
<dbReference type="EMBL" id="KE346365">
    <property type="protein sequence ID" value="KJE93134.1"/>
    <property type="molecule type" value="Genomic_DNA"/>
</dbReference>
<name>A0A0D2X2T8_CAPO3</name>
<dbReference type="PANTHER" id="PTHR14336">
    <property type="entry name" value="TANDEM PH DOMAIN CONTAINING PROTEIN"/>
    <property type="match status" value="1"/>
</dbReference>
<reference evidence="4" key="1">
    <citation type="submission" date="2011-02" db="EMBL/GenBank/DDBJ databases">
        <title>The Genome Sequence of Capsaspora owczarzaki ATCC 30864.</title>
        <authorList>
            <person name="Russ C."/>
            <person name="Cuomo C."/>
            <person name="Burger G."/>
            <person name="Gray M.W."/>
            <person name="Holland P.W.H."/>
            <person name="King N."/>
            <person name="Lang F.B.F."/>
            <person name="Roger A.J."/>
            <person name="Ruiz-Trillo I."/>
            <person name="Young S.K."/>
            <person name="Zeng Q."/>
            <person name="Gargeya S."/>
            <person name="Alvarado L."/>
            <person name="Berlin A."/>
            <person name="Chapman S.B."/>
            <person name="Chen Z."/>
            <person name="Freedman E."/>
            <person name="Gellesch M."/>
            <person name="Goldberg J."/>
            <person name="Griggs A."/>
            <person name="Gujja S."/>
            <person name="Heilman E."/>
            <person name="Heiman D."/>
            <person name="Howarth C."/>
            <person name="Mehta T."/>
            <person name="Neiman D."/>
            <person name="Pearson M."/>
            <person name="Roberts A."/>
            <person name="Saif S."/>
            <person name="Shea T."/>
            <person name="Shenoy N."/>
            <person name="Sisk P."/>
            <person name="Stolte C."/>
            <person name="Sykes S."/>
            <person name="White J."/>
            <person name="Yandava C."/>
            <person name="Haas B."/>
            <person name="Nusbaum C."/>
            <person name="Birren B."/>
        </authorList>
    </citation>
    <scope>NUCLEOTIDE SEQUENCE</scope>
    <source>
        <strain evidence="4">ATCC 30864</strain>
    </source>
</reference>
<dbReference type="PhylomeDB" id="A0A0D2X2T8"/>
<dbReference type="InterPro" id="IPR051707">
    <property type="entry name" value="PI-Interact_SigTrans_Reg"/>
</dbReference>
<feature type="domain" description="PH" evidence="2">
    <location>
        <begin position="141"/>
        <end position="236"/>
    </location>
</feature>
<dbReference type="InterPro" id="IPR011993">
    <property type="entry name" value="PH-like_dom_sf"/>
</dbReference>
<protein>
    <recommendedName>
        <fullName evidence="2">PH domain-containing protein</fullName>
    </recommendedName>
</protein>
<dbReference type="Gene3D" id="2.30.29.30">
    <property type="entry name" value="Pleckstrin-homology domain (PH domain)/Phosphotyrosine-binding domain (PTB)"/>
    <property type="match status" value="2"/>
</dbReference>
<gene>
    <name evidence="3" type="ORF">CAOG_003966</name>
</gene>
<feature type="region of interest" description="Disordered" evidence="1">
    <location>
        <begin position="284"/>
        <end position="318"/>
    </location>
</feature>
<dbReference type="eggNOG" id="KOG0248">
    <property type="taxonomic scope" value="Eukaryota"/>
</dbReference>
<evidence type="ECO:0000256" key="1">
    <source>
        <dbReference type="SAM" id="MobiDB-lite"/>
    </source>
</evidence>
<evidence type="ECO:0000313" key="4">
    <source>
        <dbReference type="Proteomes" id="UP000008743"/>
    </source>
</evidence>
<evidence type="ECO:0000259" key="2">
    <source>
        <dbReference type="PROSITE" id="PS50003"/>
    </source>
</evidence>
<dbReference type="Proteomes" id="UP000008743">
    <property type="component" value="Unassembled WGS sequence"/>
</dbReference>
<dbReference type="SMART" id="SM00233">
    <property type="entry name" value="PH"/>
    <property type="match status" value="2"/>
</dbReference>
<dbReference type="OrthoDB" id="185175at2759"/>
<dbReference type="PROSITE" id="PS50003">
    <property type="entry name" value="PH_DOMAIN"/>
    <property type="match status" value="2"/>
</dbReference>
<dbReference type="InParanoid" id="A0A0D2X2T8"/>
<dbReference type="Pfam" id="PF00169">
    <property type="entry name" value="PH"/>
    <property type="match status" value="2"/>
</dbReference>
<keyword evidence="4" id="KW-1185">Reference proteome</keyword>
<dbReference type="InterPro" id="IPR001849">
    <property type="entry name" value="PH_domain"/>
</dbReference>
<sequence>MSLKSGYLTKQGGSVKASYCAAISWKRRWFVLQPAGLTTPASLQYFKTDRAALQANAEALGTISLADVAEVRKADADPEVAGKRFAIACVTPSRTYWLVADSESEMNDWLSILTETLAATAAQSPSSLSQPAGVASILAAPIVHEGYLTKQGGSVKTWKKRWFVLRGNAILYYRTQDAKTPLGIINLAASIGTAEISIPGHQFAFEIATRDRNYLCVASFKDELDGWLDAIRRVSDGSHASGIEHLTFQQVQATNSNGASAGTAVTNGSLDISDLLAQGEKILGSDSEEEEAPKSDSAAVAEVAPRPVAPPRNTSLNKHDLQAVAVREKLAQMGPPSPSTLKAPEVDAILAASVEEPAEGASSSNPFETISTMLTKVSGSLDESAPSSETATLGASAPACIDSRASIAPSSAAMDEMNSLLQSL</sequence>
<evidence type="ECO:0000313" key="3">
    <source>
        <dbReference type="EMBL" id="KJE93134.1"/>
    </source>
</evidence>
<feature type="region of interest" description="Disordered" evidence="1">
    <location>
        <begin position="378"/>
        <end position="398"/>
    </location>
</feature>
<dbReference type="PANTHER" id="PTHR14336:SF8">
    <property type="entry name" value="PROTEIN OPY1"/>
    <property type="match status" value="1"/>
</dbReference>
<dbReference type="FunFam" id="2.30.29.30:FF:000286">
    <property type="entry name" value="PH-protein kinase domain containing protein"/>
    <property type="match status" value="2"/>
</dbReference>
<proteinExistence type="predicted"/>
<feature type="domain" description="PH" evidence="2">
    <location>
        <begin position="1"/>
        <end position="118"/>
    </location>
</feature>